<reference evidence="2" key="1">
    <citation type="submission" date="2020-11" db="EMBL/GenBank/DDBJ databases">
        <authorList>
            <person name="Tran Van P."/>
        </authorList>
    </citation>
    <scope>NUCLEOTIDE SEQUENCE</scope>
</reference>
<proteinExistence type="predicted"/>
<sequence length="203" mass="22731">MQKPPNVVGPQQFKLGLKSSGEDHSEVYTHQGRKSSNIASKQTQTMPIVELTVSDESSKGLSDSLHHNKENNQKKSPPVGRKRKRTITEHCIKANEPSDVVMLNDRVTTGKTKTLVRCKKCRRKKCKCKPKRKRGLAKGVQLNGLKPGSHLKVQGRQYLVVGAKSYPKQTASMFLKQHFCVGQECEHITCKIRSLQKDTSTVV</sequence>
<feature type="region of interest" description="Disordered" evidence="1">
    <location>
        <begin position="1"/>
        <end position="84"/>
    </location>
</feature>
<feature type="compositionally biased region" description="Polar residues" evidence="1">
    <location>
        <begin position="34"/>
        <end position="46"/>
    </location>
</feature>
<name>A0A7R9EFV6_9NEOP</name>
<evidence type="ECO:0000256" key="1">
    <source>
        <dbReference type="SAM" id="MobiDB-lite"/>
    </source>
</evidence>
<dbReference type="EMBL" id="OB795603">
    <property type="protein sequence ID" value="CAD7432461.1"/>
    <property type="molecule type" value="Genomic_DNA"/>
</dbReference>
<accession>A0A7R9EFV6</accession>
<dbReference type="AlphaFoldDB" id="A0A7R9EFV6"/>
<organism evidence="2">
    <name type="scientific">Timema monikensis</name>
    <dbReference type="NCBI Taxonomy" id="170555"/>
    <lineage>
        <taxon>Eukaryota</taxon>
        <taxon>Metazoa</taxon>
        <taxon>Ecdysozoa</taxon>
        <taxon>Arthropoda</taxon>
        <taxon>Hexapoda</taxon>
        <taxon>Insecta</taxon>
        <taxon>Pterygota</taxon>
        <taxon>Neoptera</taxon>
        <taxon>Polyneoptera</taxon>
        <taxon>Phasmatodea</taxon>
        <taxon>Timematodea</taxon>
        <taxon>Timematoidea</taxon>
        <taxon>Timematidae</taxon>
        <taxon>Timema</taxon>
    </lineage>
</organism>
<feature type="compositionally biased region" description="Basic and acidic residues" evidence="1">
    <location>
        <begin position="64"/>
        <end position="73"/>
    </location>
</feature>
<protein>
    <submittedName>
        <fullName evidence="2">Uncharacterized protein</fullName>
    </submittedName>
</protein>
<evidence type="ECO:0000313" key="2">
    <source>
        <dbReference type="EMBL" id="CAD7432461.1"/>
    </source>
</evidence>
<gene>
    <name evidence="2" type="ORF">TMSB3V08_LOCUS9170</name>
</gene>